<dbReference type="STRING" id="36805.BOH66_09805"/>
<dbReference type="OrthoDB" id="3217020at2"/>
<dbReference type="Proteomes" id="UP000187185">
    <property type="component" value="Chromosome"/>
</dbReference>
<feature type="transmembrane region" description="Helical" evidence="1">
    <location>
        <begin position="21"/>
        <end position="40"/>
    </location>
</feature>
<evidence type="ECO:0000313" key="3">
    <source>
        <dbReference type="Proteomes" id="UP000187185"/>
    </source>
</evidence>
<dbReference type="KEGG" id="maur:BOH66_09805"/>
<dbReference type="RefSeq" id="WP_076690812.1">
    <property type="nucleotide sequence ID" value="NZ_CP018762.1"/>
</dbReference>
<organism evidence="2 3">
    <name type="scientific">Microbacterium aurum</name>
    <dbReference type="NCBI Taxonomy" id="36805"/>
    <lineage>
        <taxon>Bacteria</taxon>
        <taxon>Bacillati</taxon>
        <taxon>Actinomycetota</taxon>
        <taxon>Actinomycetes</taxon>
        <taxon>Micrococcales</taxon>
        <taxon>Microbacteriaceae</taxon>
        <taxon>Microbacterium</taxon>
    </lineage>
</organism>
<feature type="transmembrane region" description="Helical" evidence="1">
    <location>
        <begin position="46"/>
        <end position="63"/>
    </location>
</feature>
<keyword evidence="1" id="KW-1133">Transmembrane helix</keyword>
<dbReference type="EMBL" id="CP018762">
    <property type="protein sequence ID" value="APZ34500.1"/>
    <property type="molecule type" value="Genomic_DNA"/>
</dbReference>
<evidence type="ECO:0000313" key="2">
    <source>
        <dbReference type="EMBL" id="APZ34500.1"/>
    </source>
</evidence>
<protein>
    <recommendedName>
        <fullName evidence="4">DUF3093 domain-containing protein</fullName>
    </recommendedName>
</protein>
<proteinExistence type="predicted"/>
<keyword evidence="1" id="KW-0812">Transmembrane</keyword>
<gene>
    <name evidence="2" type="ORF">BOH66_09805</name>
</gene>
<dbReference type="Pfam" id="PF11292">
    <property type="entry name" value="DUF3093"/>
    <property type="match status" value="1"/>
</dbReference>
<evidence type="ECO:0008006" key="4">
    <source>
        <dbReference type="Google" id="ProtNLM"/>
    </source>
</evidence>
<reference evidence="2 3" key="1">
    <citation type="submission" date="2016-12" db="EMBL/GenBank/DDBJ databases">
        <title>Complete genome sequence of Microbacterium aurum KACC 15219.</title>
        <authorList>
            <person name="Jung Y."/>
            <person name="Shin J.-H."/>
            <person name="Lee Y.-J."/>
            <person name="Yi H."/>
            <person name="Bahn Y.-S."/>
            <person name="Kim J.F."/>
            <person name="Lee D.-W."/>
        </authorList>
    </citation>
    <scope>NUCLEOTIDE SEQUENCE [LARGE SCALE GENOMIC DNA]</scope>
    <source>
        <strain evidence="2 3">KACC 15219</strain>
    </source>
</reference>
<accession>A0A1P8U8P9</accession>
<sequence length="161" mass="16907">MHIATAAASPAVHYRERLSPSLWTLLSAAVIAPMVALVFVPLDATVALLAGLAAAALIVTLLVRASPVVSVVGGELRVGRAHIPVSELGEPVGLAAEQARAARGPELSRTAWHLLRGGIDPVVRVPVTDPGDPVTEWVFSTRTPDRVIAAIQRAQRDAGRR</sequence>
<dbReference type="InterPro" id="IPR021443">
    <property type="entry name" value="DUF3093"/>
</dbReference>
<evidence type="ECO:0000256" key="1">
    <source>
        <dbReference type="SAM" id="Phobius"/>
    </source>
</evidence>
<keyword evidence="3" id="KW-1185">Reference proteome</keyword>
<dbReference type="AlphaFoldDB" id="A0A1P8U8P9"/>
<name>A0A1P8U8P9_9MICO</name>
<keyword evidence="1" id="KW-0472">Membrane</keyword>